<dbReference type="SUPFAM" id="SSF158682">
    <property type="entry name" value="TerB-like"/>
    <property type="match status" value="1"/>
</dbReference>
<dbReference type="EMBL" id="BHXQ01000004">
    <property type="protein sequence ID" value="GCC52006.1"/>
    <property type="molecule type" value="Genomic_DNA"/>
</dbReference>
<dbReference type="AlphaFoldDB" id="A0A401UAS0"/>
<accession>A0A401UAS0</accession>
<reference evidence="1 2" key="1">
    <citation type="submission" date="2018-11" db="EMBL/GenBank/DDBJ databases">
        <title>Chryseotalea sanarue gen. nov., sp., nov., a member of the family Cytophagaceae, isolated from a brackish lake in Hamamatsu Japan.</title>
        <authorList>
            <person name="Maejima Y."/>
            <person name="Iino T."/>
            <person name="Muraguchi Y."/>
            <person name="Fukuda K."/>
            <person name="Ohkuma M."/>
            <person name="Moriuchi R."/>
            <person name="Dohra H."/>
            <person name="Kimbara K."/>
            <person name="Shintani M."/>
        </authorList>
    </citation>
    <scope>NUCLEOTIDE SEQUENCE [LARGE SCALE GENOMIC DNA]</scope>
    <source>
        <strain evidence="1 2">Ys</strain>
    </source>
</reference>
<proteinExistence type="predicted"/>
<dbReference type="RefSeq" id="WP_127122661.1">
    <property type="nucleotide sequence ID" value="NZ_BHXQ01000004.1"/>
</dbReference>
<sequence length="145" mass="16988">MKFSEILNLFKQGKGTARSHMKNLIEMAAVDGNFDPVEFELLKTIAKRNGISENQLKEIKANPNDVVFEVPADKREKFHQLYDLVHMMSVDNAIHDEESKLCNLYAIKFGYNRDRIKELIEAVRHNILNKQNHDETMKRVEWMIN</sequence>
<organism evidence="1 2">
    <name type="scientific">Chryseotalea sanaruensis</name>
    <dbReference type="NCBI Taxonomy" id="2482724"/>
    <lineage>
        <taxon>Bacteria</taxon>
        <taxon>Pseudomonadati</taxon>
        <taxon>Bacteroidota</taxon>
        <taxon>Cytophagia</taxon>
        <taxon>Cytophagales</taxon>
        <taxon>Chryseotaleaceae</taxon>
        <taxon>Chryseotalea</taxon>
    </lineage>
</organism>
<evidence type="ECO:0000313" key="1">
    <source>
        <dbReference type="EMBL" id="GCC52006.1"/>
    </source>
</evidence>
<dbReference type="CDD" id="cd07177">
    <property type="entry name" value="terB_like"/>
    <property type="match status" value="1"/>
</dbReference>
<evidence type="ECO:0008006" key="3">
    <source>
        <dbReference type="Google" id="ProtNLM"/>
    </source>
</evidence>
<keyword evidence="2" id="KW-1185">Reference proteome</keyword>
<protein>
    <recommendedName>
        <fullName evidence="3">TerB family tellurite resistance protein</fullName>
    </recommendedName>
</protein>
<dbReference type="OrthoDB" id="980637at2"/>
<dbReference type="Gene3D" id="1.10.3680.10">
    <property type="entry name" value="TerB-like"/>
    <property type="match status" value="2"/>
</dbReference>
<evidence type="ECO:0000313" key="2">
    <source>
        <dbReference type="Proteomes" id="UP000288227"/>
    </source>
</evidence>
<gene>
    <name evidence="1" type="ORF">SanaruYs_22380</name>
</gene>
<name>A0A401UAS0_9BACT</name>
<dbReference type="Proteomes" id="UP000288227">
    <property type="component" value="Unassembled WGS sequence"/>
</dbReference>
<comment type="caution">
    <text evidence="1">The sequence shown here is derived from an EMBL/GenBank/DDBJ whole genome shotgun (WGS) entry which is preliminary data.</text>
</comment>
<dbReference type="InterPro" id="IPR029024">
    <property type="entry name" value="TerB-like"/>
</dbReference>